<dbReference type="PATRIC" id="fig|1123269.5.peg.3291"/>
<reference evidence="3 4" key="1">
    <citation type="submission" date="2013-07" db="EMBL/GenBank/DDBJ databases">
        <title>Completed genome of Sphingomonas sanxanigenens NX02.</title>
        <authorList>
            <person name="Ma T."/>
            <person name="Huang H."/>
            <person name="Wu M."/>
            <person name="Li X."/>
            <person name="Li G."/>
        </authorList>
    </citation>
    <scope>NUCLEOTIDE SEQUENCE [LARGE SCALE GENOMIC DNA]</scope>
    <source>
        <strain evidence="3 4">NX02</strain>
    </source>
</reference>
<dbReference type="KEGG" id="ssan:NX02_16830"/>
<dbReference type="OrthoDB" id="9785345at2"/>
<feature type="domain" description="Cell wall hydrolase SleB" evidence="2">
    <location>
        <begin position="142"/>
        <end position="250"/>
    </location>
</feature>
<dbReference type="STRING" id="1123269.NX02_16830"/>
<evidence type="ECO:0000256" key="1">
    <source>
        <dbReference type="SAM" id="Phobius"/>
    </source>
</evidence>
<dbReference type="InterPro" id="IPR011105">
    <property type="entry name" value="Cell_wall_hydrolase_SleB"/>
</dbReference>
<keyword evidence="1" id="KW-1133">Transmembrane helix</keyword>
<proteinExistence type="predicted"/>
<sequence length="424" mass="45333">MTETPLPTTDEADAAAVVAVPRWRLWPRARLARLACSVLAVAGAFLFAMAATRLDPTAPPPPIPARMLRAPPQPGLPPMSDAGPEIPYDAAANTARTMNAQTAFVPGALVLSPPFVFAGNTLDRQRAIDCLAVAAFYEAGTGVADQRAVMQVVLNRARHPIFPSSVCGVVFQGSDRTTGCQFTFTCDGAMYRRRPSPLAWAQAQQVAMQMLSGSTDPVVGMATHYHTDWVHPAWSGQMDKIAAIRTHLFFRMRGAAGALRSFRASSSGVEPRIARLELLSLAHRADAPAGGPQLVAVPLQDLETPPPAAAAASPDRILVGAIERLPDRTSAPDSDIFLVALDPGAGADSFMAMAEARCGRRSHCRFLGWTDAARKPSQFPIPGAAIDAMSFSFIRQGKAEPARARWNCAQFPRQDESQCLSRGS</sequence>
<evidence type="ECO:0000259" key="2">
    <source>
        <dbReference type="Pfam" id="PF07486"/>
    </source>
</evidence>
<dbReference type="Proteomes" id="UP000018851">
    <property type="component" value="Chromosome"/>
</dbReference>
<dbReference type="AlphaFoldDB" id="W0AAV3"/>
<feature type="transmembrane region" description="Helical" evidence="1">
    <location>
        <begin position="31"/>
        <end position="51"/>
    </location>
</feature>
<evidence type="ECO:0000313" key="3">
    <source>
        <dbReference type="EMBL" id="AHE55044.1"/>
    </source>
</evidence>
<keyword evidence="1" id="KW-0472">Membrane</keyword>
<organism evidence="3 4">
    <name type="scientific">Sphingomonas sanxanigenens DSM 19645 = NX02</name>
    <dbReference type="NCBI Taxonomy" id="1123269"/>
    <lineage>
        <taxon>Bacteria</taxon>
        <taxon>Pseudomonadati</taxon>
        <taxon>Pseudomonadota</taxon>
        <taxon>Alphaproteobacteria</taxon>
        <taxon>Sphingomonadales</taxon>
        <taxon>Sphingomonadaceae</taxon>
        <taxon>Sphingomonas</taxon>
    </lineage>
</organism>
<dbReference type="InterPro" id="IPR042047">
    <property type="entry name" value="SleB_dom1"/>
</dbReference>
<evidence type="ECO:0000313" key="4">
    <source>
        <dbReference type="Proteomes" id="UP000018851"/>
    </source>
</evidence>
<protein>
    <recommendedName>
        <fullName evidence="2">Cell wall hydrolase SleB domain-containing protein</fullName>
    </recommendedName>
</protein>
<name>W0AAV3_9SPHN</name>
<keyword evidence="1" id="KW-0812">Transmembrane</keyword>
<dbReference type="EMBL" id="CP006644">
    <property type="protein sequence ID" value="AHE55044.1"/>
    <property type="molecule type" value="Genomic_DNA"/>
</dbReference>
<gene>
    <name evidence="3" type="ORF">NX02_16830</name>
</gene>
<keyword evidence="4" id="KW-1185">Reference proteome</keyword>
<dbReference type="eggNOG" id="COG3773">
    <property type="taxonomic scope" value="Bacteria"/>
</dbReference>
<accession>W0AAV3</accession>
<dbReference type="Gene3D" id="1.10.10.2520">
    <property type="entry name" value="Cell wall hydrolase SleB, domain 1"/>
    <property type="match status" value="1"/>
</dbReference>
<dbReference type="HOGENOM" id="CLU_049878_0_0_5"/>
<dbReference type="GO" id="GO:0016787">
    <property type="term" value="F:hydrolase activity"/>
    <property type="evidence" value="ECO:0007669"/>
    <property type="project" value="InterPro"/>
</dbReference>
<dbReference type="Pfam" id="PF07486">
    <property type="entry name" value="Hydrolase_2"/>
    <property type="match status" value="1"/>
</dbReference>